<feature type="transmembrane region" description="Helical" evidence="7">
    <location>
        <begin position="164"/>
        <end position="184"/>
    </location>
</feature>
<evidence type="ECO:0000256" key="6">
    <source>
        <dbReference type="ARBA" id="ARBA00023136"/>
    </source>
</evidence>
<dbReference type="InterPro" id="IPR000515">
    <property type="entry name" value="MetI-like"/>
</dbReference>
<protein>
    <recommendedName>
        <fullName evidence="8">ABC transmembrane type-1 domain-containing protein</fullName>
    </recommendedName>
</protein>
<evidence type="ECO:0000256" key="7">
    <source>
        <dbReference type="SAM" id="Phobius"/>
    </source>
</evidence>
<dbReference type="InterPro" id="IPR035906">
    <property type="entry name" value="MetI-like_sf"/>
</dbReference>
<dbReference type="SUPFAM" id="SSF161098">
    <property type="entry name" value="MetI-like"/>
    <property type="match status" value="1"/>
</dbReference>
<keyword evidence="3" id="KW-1003">Cell membrane</keyword>
<comment type="subcellular location">
    <subcellularLocation>
        <location evidence="1">Cell membrane</location>
        <topology evidence="1">Multi-pass membrane protein</topology>
    </subcellularLocation>
</comment>
<evidence type="ECO:0000256" key="1">
    <source>
        <dbReference type="ARBA" id="ARBA00004651"/>
    </source>
</evidence>
<keyword evidence="6 7" id="KW-0472">Membrane</keyword>
<evidence type="ECO:0000256" key="5">
    <source>
        <dbReference type="ARBA" id="ARBA00022989"/>
    </source>
</evidence>
<reference evidence="9" key="1">
    <citation type="submission" date="2014-06" db="EMBL/GenBank/DDBJ databases">
        <title>Key roles for freshwater Actinobacteria revealed by deep metagenomic sequencing.</title>
        <authorList>
            <person name="Ghai R."/>
            <person name="Mizuno C.M."/>
            <person name="Picazo A."/>
            <person name="Camacho A."/>
            <person name="Rodriguez-Valera F."/>
        </authorList>
    </citation>
    <scope>NUCLEOTIDE SEQUENCE</scope>
</reference>
<keyword evidence="4 7" id="KW-0812">Transmembrane</keyword>
<feature type="transmembrane region" description="Helical" evidence="7">
    <location>
        <begin position="260"/>
        <end position="280"/>
    </location>
</feature>
<keyword evidence="5 7" id="KW-1133">Transmembrane helix</keyword>
<keyword evidence="2" id="KW-0813">Transport</keyword>
<dbReference type="PANTHER" id="PTHR30043">
    <property type="entry name" value="PHOSPHONATES TRANSPORT SYSTEM PERMEASE PROTEIN"/>
    <property type="match status" value="1"/>
</dbReference>
<dbReference type="Gene3D" id="1.10.3720.10">
    <property type="entry name" value="MetI-like"/>
    <property type="match status" value="1"/>
</dbReference>
<organism evidence="9">
    <name type="scientific">freshwater metagenome</name>
    <dbReference type="NCBI Taxonomy" id="449393"/>
    <lineage>
        <taxon>unclassified sequences</taxon>
        <taxon>metagenomes</taxon>
        <taxon>ecological metagenomes</taxon>
    </lineage>
</organism>
<dbReference type="Pfam" id="PF00528">
    <property type="entry name" value="BPD_transp_1"/>
    <property type="match status" value="1"/>
</dbReference>
<accession>A0A094QK84</accession>
<comment type="caution">
    <text evidence="9">The sequence shown here is derived from an EMBL/GenBank/DDBJ whole genome shotgun (WGS) entry which is preliminary data.</text>
</comment>
<dbReference type="NCBIfam" id="TIGR01097">
    <property type="entry name" value="PhnE"/>
    <property type="match status" value="1"/>
</dbReference>
<dbReference type="PROSITE" id="PS50928">
    <property type="entry name" value="ABC_TM1"/>
    <property type="match status" value="1"/>
</dbReference>
<evidence type="ECO:0000256" key="4">
    <source>
        <dbReference type="ARBA" id="ARBA00022692"/>
    </source>
</evidence>
<dbReference type="InterPro" id="IPR005769">
    <property type="entry name" value="PhnE/PtxC"/>
</dbReference>
<proteinExistence type="predicted"/>
<gene>
    <name evidence="9" type="ORF">GM51_16205</name>
</gene>
<name>A0A094QK84_9ZZZZ</name>
<feature type="transmembrane region" description="Helical" evidence="7">
    <location>
        <begin position="69"/>
        <end position="88"/>
    </location>
</feature>
<dbReference type="AlphaFoldDB" id="A0A094QK84"/>
<dbReference type="CDD" id="cd06261">
    <property type="entry name" value="TM_PBP2"/>
    <property type="match status" value="1"/>
</dbReference>
<feature type="transmembrane region" description="Helical" evidence="7">
    <location>
        <begin position="124"/>
        <end position="144"/>
    </location>
</feature>
<evidence type="ECO:0000259" key="8">
    <source>
        <dbReference type="PROSITE" id="PS50928"/>
    </source>
</evidence>
<feature type="transmembrane region" description="Helical" evidence="7">
    <location>
        <begin position="286"/>
        <end position="306"/>
    </location>
</feature>
<evidence type="ECO:0000313" key="9">
    <source>
        <dbReference type="EMBL" id="KGA14856.1"/>
    </source>
</evidence>
<dbReference type="PANTHER" id="PTHR30043:SF1">
    <property type="entry name" value="ABC TRANSPORT SYSTEM PERMEASE PROTEIN P69"/>
    <property type="match status" value="1"/>
</dbReference>
<dbReference type="GO" id="GO:0015416">
    <property type="term" value="F:ABC-type phosphonate transporter activity"/>
    <property type="evidence" value="ECO:0007669"/>
    <property type="project" value="InterPro"/>
</dbReference>
<dbReference type="GO" id="GO:0005886">
    <property type="term" value="C:plasma membrane"/>
    <property type="evidence" value="ECO:0007669"/>
    <property type="project" value="UniProtKB-SubCell"/>
</dbReference>
<sequence length="314" mass="33813">MILAIEFFSSRVRASILGERSSSVVTVRNQSERAIRRTRKDRTLLVDAVTMRSLVPPMTSERKSRIISVWAYVIMLVIALGTINMPILSSLGYLDDAWGIVADLVPPDFATARSELITGMSESIAIAFISTTLGLLIAVPLGLLSSRNIVARRAVFVGTRSMLVLFRGIPELIIAVLFVSAMGLGPVPGTLALTLVTAFFMSKLIADTFEEVDPSPREAIFATGATRVQELFGSVLPQAMPALVSQILYMLDVNLRSSTVLGIVGGGGIGFLLLGSIRVFEFGTTGAVIFSIFVVVYAIELIGTWVRSELAKAN</sequence>
<dbReference type="EMBL" id="JNSL01000133">
    <property type="protein sequence ID" value="KGA14856.1"/>
    <property type="molecule type" value="Genomic_DNA"/>
</dbReference>
<evidence type="ECO:0000256" key="2">
    <source>
        <dbReference type="ARBA" id="ARBA00022448"/>
    </source>
</evidence>
<feature type="domain" description="ABC transmembrane type-1" evidence="8">
    <location>
        <begin position="120"/>
        <end position="303"/>
    </location>
</feature>
<evidence type="ECO:0000256" key="3">
    <source>
        <dbReference type="ARBA" id="ARBA00022475"/>
    </source>
</evidence>